<organism evidence="2 3">
    <name type="scientific">Volvox reticuliferus</name>
    <dbReference type="NCBI Taxonomy" id="1737510"/>
    <lineage>
        <taxon>Eukaryota</taxon>
        <taxon>Viridiplantae</taxon>
        <taxon>Chlorophyta</taxon>
        <taxon>core chlorophytes</taxon>
        <taxon>Chlorophyceae</taxon>
        <taxon>CS clade</taxon>
        <taxon>Chlamydomonadales</taxon>
        <taxon>Volvocaceae</taxon>
        <taxon>Volvox</taxon>
    </lineage>
</organism>
<name>A0A8J4GK30_9CHLO</name>
<evidence type="ECO:0000313" key="2">
    <source>
        <dbReference type="EMBL" id="GIM08313.1"/>
    </source>
</evidence>
<feature type="compositionally biased region" description="Basic and acidic residues" evidence="1">
    <location>
        <begin position="27"/>
        <end position="39"/>
    </location>
</feature>
<protein>
    <submittedName>
        <fullName evidence="2">Uncharacterized protein</fullName>
    </submittedName>
</protein>
<sequence length="169" mass="17765">MPSSPISAPLPNHPPGDQLSSMSTPTVEERATQMPKHIDGPATVSKFLEGFGVNASEFPNPTCPAIRMSVGASSASRRVSSMTSALPVRPPPTPAKPAGTSPSPGRRWTCHVSRSKKAVTSMLSGTWPTWRAATSAANVSKSSIIRAGSSPGKPGRWYWRHSHGNAVKG</sequence>
<evidence type="ECO:0000256" key="1">
    <source>
        <dbReference type="SAM" id="MobiDB-lite"/>
    </source>
</evidence>
<proteinExistence type="predicted"/>
<feature type="compositionally biased region" description="Low complexity" evidence="1">
    <location>
        <begin position="71"/>
        <end position="87"/>
    </location>
</feature>
<feature type="region of interest" description="Disordered" evidence="1">
    <location>
        <begin position="1"/>
        <end position="40"/>
    </location>
</feature>
<dbReference type="EMBL" id="BNCQ01000027">
    <property type="protein sequence ID" value="GIM08313.1"/>
    <property type="molecule type" value="Genomic_DNA"/>
</dbReference>
<evidence type="ECO:0000313" key="3">
    <source>
        <dbReference type="Proteomes" id="UP000722791"/>
    </source>
</evidence>
<accession>A0A8J4GK30</accession>
<gene>
    <name evidence="2" type="ORF">Vretimale_12353</name>
</gene>
<dbReference type="Proteomes" id="UP000722791">
    <property type="component" value="Unassembled WGS sequence"/>
</dbReference>
<reference evidence="2" key="1">
    <citation type="journal article" date="2021" name="Proc. Natl. Acad. Sci. U.S.A.">
        <title>Three genomes in the algal genus Volvox reveal the fate of a haploid sex-determining region after a transition to homothallism.</title>
        <authorList>
            <person name="Yamamoto K."/>
            <person name="Hamaji T."/>
            <person name="Kawai-Toyooka H."/>
            <person name="Matsuzaki R."/>
            <person name="Takahashi F."/>
            <person name="Nishimura Y."/>
            <person name="Kawachi M."/>
            <person name="Noguchi H."/>
            <person name="Minakuchi Y."/>
            <person name="Umen J.G."/>
            <person name="Toyoda A."/>
            <person name="Nozaki H."/>
        </authorList>
    </citation>
    <scope>NUCLEOTIDE SEQUENCE</scope>
    <source>
        <strain evidence="2">NIES-3785</strain>
    </source>
</reference>
<dbReference type="AlphaFoldDB" id="A0A8J4GK30"/>
<comment type="caution">
    <text evidence="2">The sequence shown here is derived from an EMBL/GenBank/DDBJ whole genome shotgun (WGS) entry which is preliminary data.</text>
</comment>
<feature type="region of interest" description="Disordered" evidence="1">
    <location>
        <begin position="71"/>
        <end position="109"/>
    </location>
</feature>